<dbReference type="EMBL" id="CAWYQH010000099">
    <property type="protein sequence ID" value="CAK8685285.1"/>
    <property type="molecule type" value="Genomic_DNA"/>
</dbReference>
<evidence type="ECO:0000313" key="2">
    <source>
        <dbReference type="Proteomes" id="UP001642483"/>
    </source>
</evidence>
<dbReference type="Proteomes" id="UP001642483">
    <property type="component" value="Unassembled WGS sequence"/>
</dbReference>
<proteinExistence type="predicted"/>
<evidence type="ECO:0000313" key="1">
    <source>
        <dbReference type="EMBL" id="CAK8685285.1"/>
    </source>
</evidence>
<gene>
    <name evidence="1" type="ORF">CVLEPA_LOCUS16423</name>
</gene>
<accession>A0ABP0G1B4</accession>
<keyword evidence="2" id="KW-1185">Reference proteome</keyword>
<organism evidence="1 2">
    <name type="scientific">Clavelina lepadiformis</name>
    <name type="common">Light-bulb sea squirt</name>
    <name type="synonym">Ascidia lepadiformis</name>
    <dbReference type="NCBI Taxonomy" id="159417"/>
    <lineage>
        <taxon>Eukaryota</taxon>
        <taxon>Metazoa</taxon>
        <taxon>Chordata</taxon>
        <taxon>Tunicata</taxon>
        <taxon>Ascidiacea</taxon>
        <taxon>Aplousobranchia</taxon>
        <taxon>Clavelinidae</taxon>
        <taxon>Clavelina</taxon>
    </lineage>
</organism>
<reference evidence="1 2" key="1">
    <citation type="submission" date="2024-02" db="EMBL/GenBank/DDBJ databases">
        <authorList>
            <person name="Daric V."/>
            <person name="Darras S."/>
        </authorList>
    </citation>
    <scope>NUCLEOTIDE SEQUENCE [LARGE SCALE GENOMIC DNA]</scope>
</reference>
<protein>
    <submittedName>
        <fullName evidence="1">Uncharacterized protein</fullName>
    </submittedName>
</protein>
<comment type="caution">
    <text evidence="1">The sequence shown here is derived from an EMBL/GenBank/DDBJ whole genome shotgun (WGS) entry which is preliminary data.</text>
</comment>
<name>A0ABP0G1B4_CLALP</name>
<sequence length="153" mass="17182">MCREEDYSGSCEPEYYEGQKLSDVCQGNNSLLRTTLSGVCVASEGPSESQEDEEWLKTRSAVVEVLRDTGCSGYIMMLIIRRNLVRKHQLIGRMGCFRTVNRTLKRALWTRLFVDTTYFCGTAKAICLPNLSFELVIGNLTTPTSTAVYCSLL</sequence>